<keyword evidence="15" id="KW-1185">Reference proteome</keyword>
<comment type="similarity">
    <text evidence="2">Belongs to the EamA transporter family.</text>
</comment>
<feature type="domain" description="EamA" evidence="13">
    <location>
        <begin position="49"/>
        <end position="117"/>
    </location>
</feature>
<dbReference type="PANTHER" id="PTHR30561:SF9">
    <property type="entry name" value="4-AMINO-4-DEOXY-L-ARABINOSE-PHOSPHOUNDECAPRENOL FLIPPASE SUBUNIT ARNF-RELATED"/>
    <property type="match status" value="1"/>
</dbReference>
<organism evidence="14 15">
    <name type="scientific">Metallumcola ferriviriculae</name>
    <dbReference type="NCBI Taxonomy" id="3039180"/>
    <lineage>
        <taxon>Bacteria</taxon>
        <taxon>Bacillati</taxon>
        <taxon>Bacillota</taxon>
        <taxon>Clostridia</taxon>
        <taxon>Neomoorellales</taxon>
        <taxon>Desulfitibacteraceae</taxon>
        <taxon>Metallumcola</taxon>
    </lineage>
</organism>
<dbReference type="Pfam" id="PF00892">
    <property type="entry name" value="EamA"/>
    <property type="match status" value="1"/>
</dbReference>
<dbReference type="Proteomes" id="UP001329915">
    <property type="component" value="Chromosome"/>
</dbReference>
<dbReference type="SUPFAM" id="SSF103481">
    <property type="entry name" value="Multidrug resistance efflux transporter EmrE"/>
    <property type="match status" value="1"/>
</dbReference>
<evidence type="ECO:0000256" key="9">
    <source>
        <dbReference type="ARBA" id="ARBA00022989"/>
    </source>
</evidence>
<evidence type="ECO:0000256" key="11">
    <source>
        <dbReference type="ARBA" id="ARBA00023136"/>
    </source>
</evidence>
<name>A0AAU0UPD0_9FIRM</name>
<keyword evidence="7 12" id="KW-0812">Transmembrane</keyword>
<evidence type="ECO:0000256" key="10">
    <source>
        <dbReference type="ARBA" id="ARBA00023098"/>
    </source>
</evidence>
<dbReference type="AlphaFoldDB" id="A0AAU0UPD0"/>
<evidence type="ECO:0000256" key="8">
    <source>
        <dbReference type="ARBA" id="ARBA00022985"/>
    </source>
</evidence>
<proteinExistence type="inferred from homology"/>
<dbReference type="KEGG" id="dbc:MFMK1_002482"/>
<evidence type="ECO:0000256" key="1">
    <source>
        <dbReference type="ARBA" id="ARBA00004651"/>
    </source>
</evidence>
<keyword evidence="8" id="KW-0448">Lipopolysaccharide biosynthesis</keyword>
<evidence type="ECO:0000313" key="15">
    <source>
        <dbReference type="Proteomes" id="UP001329915"/>
    </source>
</evidence>
<dbReference type="Gene3D" id="1.10.3730.20">
    <property type="match status" value="1"/>
</dbReference>
<keyword evidence="11 12" id="KW-0472">Membrane</keyword>
<dbReference type="GO" id="GO:0022857">
    <property type="term" value="F:transmembrane transporter activity"/>
    <property type="evidence" value="ECO:0007669"/>
    <property type="project" value="InterPro"/>
</dbReference>
<evidence type="ECO:0000256" key="2">
    <source>
        <dbReference type="ARBA" id="ARBA00007362"/>
    </source>
</evidence>
<reference evidence="14 15" key="1">
    <citation type="submission" date="2023-04" db="EMBL/GenBank/DDBJ databases">
        <authorList>
            <person name="Hsu D."/>
        </authorList>
    </citation>
    <scope>NUCLEOTIDE SEQUENCE [LARGE SCALE GENOMIC DNA]</scope>
    <source>
        <strain evidence="14 15">MK1</strain>
    </source>
</reference>
<keyword evidence="3" id="KW-1003">Cell membrane</keyword>
<dbReference type="GO" id="GO:0005886">
    <property type="term" value="C:plasma membrane"/>
    <property type="evidence" value="ECO:0007669"/>
    <property type="project" value="UniProtKB-SubCell"/>
</dbReference>
<feature type="transmembrane region" description="Helical" evidence="12">
    <location>
        <begin position="74"/>
        <end position="94"/>
    </location>
</feature>
<evidence type="ECO:0000256" key="7">
    <source>
        <dbReference type="ARBA" id="ARBA00022692"/>
    </source>
</evidence>
<gene>
    <name evidence="14" type="ORF">MFMK1_002482</name>
</gene>
<protein>
    <submittedName>
        <fullName evidence="14">EamA family transporter</fullName>
    </submittedName>
</protein>
<dbReference type="EMBL" id="CP121694">
    <property type="protein sequence ID" value="WRO22644.1"/>
    <property type="molecule type" value="Genomic_DNA"/>
</dbReference>
<evidence type="ECO:0000256" key="12">
    <source>
        <dbReference type="SAM" id="Phobius"/>
    </source>
</evidence>
<evidence type="ECO:0000256" key="5">
    <source>
        <dbReference type="ARBA" id="ARBA00022519"/>
    </source>
</evidence>
<dbReference type="PANTHER" id="PTHR30561">
    <property type="entry name" value="SMR FAMILY PROTON-DEPENDENT DRUG EFFLUX TRANSPORTER SUGE"/>
    <property type="match status" value="1"/>
</dbReference>
<sequence>MANLLVILLSVVFGSVGQVLIKMGMKKFGSISAVDIWAKLLQVFLIPEIPLGFICFGISAVLWLAVLSKTELSYAYPLVSLNYVFILLLSAWLFKEHISLFRVTGLLFILAGVTFISRS</sequence>
<evidence type="ECO:0000256" key="6">
    <source>
        <dbReference type="ARBA" id="ARBA00022556"/>
    </source>
</evidence>
<dbReference type="RefSeq" id="WP_366922052.1">
    <property type="nucleotide sequence ID" value="NZ_CP121694.1"/>
</dbReference>
<feature type="transmembrane region" description="Helical" evidence="12">
    <location>
        <begin position="100"/>
        <end position="117"/>
    </location>
</feature>
<feature type="transmembrane region" description="Helical" evidence="12">
    <location>
        <begin position="41"/>
        <end position="67"/>
    </location>
</feature>
<dbReference type="InterPro" id="IPR037185">
    <property type="entry name" value="EmrE-like"/>
</dbReference>
<accession>A0AAU0UPD0</accession>
<keyword evidence="10" id="KW-0443">Lipid metabolism</keyword>
<keyword evidence="4" id="KW-0444">Lipid biosynthesis</keyword>
<evidence type="ECO:0000259" key="13">
    <source>
        <dbReference type="Pfam" id="PF00892"/>
    </source>
</evidence>
<dbReference type="InterPro" id="IPR000620">
    <property type="entry name" value="EamA_dom"/>
</dbReference>
<keyword evidence="9 12" id="KW-1133">Transmembrane helix</keyword>
<dbReference type="InterPro" id="IPR000390">
    <property type="entry name" value="Small_drug/metabolite_transptr"/>
</dbReference>
<evidence type="ECO:0000256" key="3">
    <source>
        <dbReference type="ARBA" id="ARBA00022475"/>
    </source>
</evidence>
<comment type="subcellular location">
    <subcellularLocation>
        <location evidence="1">Cell membrane</location>
        <topology evidence="1">Multi-pass membrane protein</topology>
    </subcellularLocation>
</comment>
<evidence type="ECO:0000256" key="4">
    <source>
        <dbReference type="ARBA" id="ARBA00022516"/>
    </source>
</evidence>
<keyword evidence="5" id="KW-0997">Cell inner membrane</keyword>
<evidence type="ECO:0000313" key="14">
    <source>
        <dbReference type="EMBL" id="WRO22644.1"/>
    </source>
</evidence>
<dbReference type="GO" id="GO:0009103">
    <property type="term" value="P:lipopolysaccharide biosynthetic process"/>
    <property type="evidence" value="ECO:0007669"/>
    <property type="project" value="UniProtKB-KW"/>
</dbReference>
<keyword evidence="6" id="KW-0441">Lipid A biosynthesis</keyword>